<dbReference type="EMBL" id="BARV01002308">
    <property type="protein sequence ID" value="GAH90874.1"/>
    <property type="molecule type" value="Genomic_DNA"/>
</dbReference>
<dbReference type="PROSITE" id="PS00178">
    <property type="entry name" value="AA_TRNA_LIGASE_I"/>
    <property type="match status" value="1"/>
</dbReference>
<protein>
    <recommendedName>
        <fullName evidence="8">Glutamyl-tRNA synthetase</fullName>
    </recommendedName>
</protein>
<evidence type="ECO:0000256" key="5">
    <source>
        <dbReference type="ARBA" id="ARBA00022840"/>
    </source>
</evidence>
<dbReference type="GO" id="GO:0004818">
    <property type="term" value="F:glutamate-tRNA ligase activity"/>
    <property type="evidence" value="ECO:0007669"/>
    <property type="project" value="UniProtKB-EC"/>
</dbReference>
<dbReference type="NCBIfam" id="NF003169">
    <property type="entry name" value="PRK04156.1"/>
    <property type="match status" value="1"/>
</dbReference>
<evidence type="ECO:0000256" key="1">
    <source>
        <dbReference type="ARBA" id="ARBA00004496"/>
    </source>
</evidence>
<proteinExistence type="inferred from homology"/>
<gene>
    <name evidence="11" type="ORF">S06H3_06059</name>
</gene>
<keyword evidence="3" id="KW-0436">Ligase</keyword>
<dbReference type="GO" id="GO:0032991">
    <property type="term" value="C:protein-containing complex"/>
    <property type="evidence" value="ECO:0007669"/>
    <property type="project" value="UniProtKB-ARBA"/>
</dbReference>
<dbReference type="PANTHER" id="PTHR43097">
    <property type="entry name" value="GLUTAMINE-TRNA LIGASE"/>
    <property type="match status" value="1"/>
</dbReference>
<dbReference type="GO" id="GO:0043604">
    <property type="term" value="P:amide biosynthetic process"/>
    <property type="evidence" value="ECO:0007669"/>
    <property type="project" value="TreeGrafter"/>
</dbReference>
<comment type="similarity">
    <text evidence="2">Belongs to the class-I aminoacyl-tRNA synthetase family. Glutamate--tRNA ligase type 2 subfamily.</text>
</comment>
<evidence type="ECO:0000256" key="4">
    <source>
        <dbReference type="ARBA" id="ARBA00022741"/>
    </source>
</evidence>
<dbReference type="SUPFAM" id="SSF52374">
    <property type="entry name" value="Nucleotidylyl transferase"/>
    <property type="match status" value="1"/>
</dbReference>
<dbReference type="GO" id="GO:0006424">
    <property type="term" value="P:glutamyl-tRNA aminoacylation"/>
    <property type="evidence" value="ECO:0007669"/>
    <property type="project" value="InterPro"/>
</dbReference>
<evidence type="ECO:0000256" key="3">
    <source>
        <dbReference type="ARBA" id="ARBA00022598"/>
    </source>
</evidence>
<keyword evidence="7" id="KW-0030">Aminoacyl-tRNA synthetase</keyword>
<dbReference type="NCBIfam" id="TIGR00463">
    <property type="entry name" value="gltX_arch"/>
    <property type="match status" value="1"/>
</dbReference>
<dbReference type="InterPro" id="IPR014729">
    <property type="entry name" value="Rossmann-like_a/b/a_fold"/>
</dbReference>
<keyword evidence="6" id="KW-0648">Protein biosynthesis</keyword>
<accession>X1KL54</accession>
<reference evidence="11" key="1">
    <citation type="journal article" date="2014" name="Front. Microbiol.">
        <title>High frequency of phylogenetically diverse reductive dehalogenase-homologous genes in deep subseafloor sedimentary metagenomes.</title>
        <authorList>
            <person name="Kawai M."/>
            <person name="Futagami T."/>
            <person name="Toyoda A."/>
            <person name="Takaki Y."/>
            <person name="Nishi S."/>
            <person name="Hori S."/>
            <person name="Arai W."/>
            <person name="Tsubouchi T."/>
            <person name="Morono Y."/>
            <person name="Uchiyama I."/>
            <person name="Ito T."/>
            <person name="Fujiyama A."/>
            <person name="Inagaki F."/>
            <person name="Takami H."/>
        </authorList>
    </citation>
    <scope>NUCLEOTIDE SEQUENCE</scope>
    <source>
        <strain evidence="11">Expedition CK06-06</strain>
    </source>
</reference>
<dbReference type="InterPro" id="IPR001412">
    <property type="entry name" value="aa-tRNA-synth_I_CS"/>
</dbReference>
<feature type="non-terminal residue" evidence="11">
    <location>
        <position position="401"/>
    </location>
</feature>
<dbReference type="AlphaFoldDB" id="X1KL54"/>
<keyword evidence="5" id="KW-0067">ATP-binding</keyword>
<dbReference type="PRINTS" id="PR00987">
    <property type="entry name" value="TRNASYNTHGLU"/>
</dbReference>
<comment type="catalytic activity">
    <reaction evidence="9">
        <text>tRNA(Glu) + L-glutamate + ATP = L-glutamyl-tRNA(Glu) + AMP + diphosphate</text>
        <dbReference type="Rhea" id="RHEA:23540"/>
        <dbReference type="Rhea" id="RHEA-COMP:9663"/>
        <dbReference type="Rhea" id="RHEA-COMP:9680"/>
        <dbReference type="ChEBI" id="CHEBI:29985"/>
        <dbReference type="ChEBI" id="CHEBI:30616"/>
        <dbReference type="ChEBI" id="CHEBI:33019"/>
        <dbReference type="ChEBI" id="CHEBI:78442"/>
        <dbReference type="ChEBI" id="CHEBI:78520"/>
        <dbReference type="ChEBI" id="CHEBI:456215"/>
        <dbReference type="EC" id="6.1.1.17"/>
    </reaction>
</comment>
<evidence type="ECO:0000256" key="7">
    <source>
        <dbReference type="ARBA" id="ARBA00023146"/>
    </source>
</evidence>
<keyword evidence="4" id="KW-0547">Nucleotide-binding</keyword>
<sequence length="401" mass="46458">MEDIRREALRWALTNALEHDGRASAKAVLGKLVAELPGWRSKIKELSGLVEQVVAEVNELPHEEQLFRLRKVGPVERLKPEERRGLPELPDVEKYPMVITRFAPNPNGPLHIGHIRAALLSHEYAHRYKGKFILRFEDTNPENALLEMYELIRRDLRWLGMSWDEEHAQSDRLEFYYNYAEQLLREGKAYVCTCSIEDFRELRDRGEPCPCRELSNGEQLQRWRRMLAGGVAKGEAVVRIKTNLNHPNPAVRDWPALRVTAKPHPRMEERYSVWPLYNFSVAIDDHEMGVTHIIRGKEHEVNEQRQRTLFEHLGWEYPTAVQYGRLNMAGMALSKTQTMQGIRDGELTGYDDVRLGTIAALRRRGFVPEAIKQLILDIGPTLVDSSLSWETLYAYNRKFAD</sequence>
<dbReference type="Gene3D" id="3.40.50.620">
    <property type="entry name" value="HUPs"/>
    <property type="match status" value="1"/>
</dbReference>
<organism evidence="11">
    <name type="scientific">marine sediment metagenome</name>
    <dbReference type="NCBI Taxonomy" id="412755"/>
    <lineage>
        <taxon>unclassified sequences</taxon>
        <taxon>metagenomes</taxon>
        <taxon>ecological metagenomes</taxon>
    </lineage>
</organism>
<dbReference type="InterPro" id="IPR000924">
    <property type="entry name" value="Glu/Gln-tRNA-synth"/>
</dbReference>
<evidence type="ECO:0000256" key="2">
    <source>
        <dbReference type="ARBA" id="ARBA00008927"/>
    </source>
</evidence>
<evidence type="ECO:0000256" key="9">
    <source>
        <dbReference type="ARBA" id="ARBA00048351"/>
    </source>
</evidence>
<dbReference type="GO" id="GO:0005524">
    <property type="term" value="F:ATP binding"/>
    <property type="evidence" value="ECO:0007669"/>
    <property type="project" value="UniProtKB-KW"/>
</dbReference>
<name>X1KL54_9ZZZZ</name>
<evidence type="ECO:0000259" key="10">
    <source>
        <dbReference type="Pfam" id="PF00749"/>
    </source>
</evidence>
<dbReference type="InterPro" id="IPR004526">
    <property type="entry name" value="Glu-tRNA-synth_arc/euk"/>
</dbReference>
<dbReference type="InterPro" id="IPR050132">
    <property type="entry name" value="Gln/Glu-tRNA_Ligase"/>
</dbReference>
<comment type="caution">
    <text evidence="11">The sequence shown here is derived from an EMBL/GenBank/DDBJ whole genome shotgun (WGS) entry which is preliminary data.</text>
</comment>
<comment type="subcellular location">
    <subcellularLocation>
        <location evidence="1">Cytoplasm</location>
    </subcellularLocation>
</comment>
<evidence type="ECO:0000256" key="8">
    <source>
        <dbReference type="ARBA" id="ARBA00030865"/>
    </source>
</evidence>
<dbReference type="GO" id="GO:0005829">
    <property type="term" value="C:cytosol"/>
    <property type="evidence" value="ECO:0007669"/>
    <property type="project" value="TreeGrafter"/>
</dbReference>
<evidence type="ECO:0000313" key="11">
    <source>
        <dbReference type="EMBL" id="GAH90874.1"/>
    </source>
</evidence>
<dbReference type="InterPro" id="IPR020058">
    <property type="entry name" value="Glu/Gln-tRNA-synth_Ib_cat-dom"/>
</dbReference>
<dbReference type="Pfam" id="PF00749">
    <property type="entry name" value="tRNA-synt_1c"/>
    <property type="match status" value="1"/>
</dbReference>
<evidence type="ECO:0000256" key="6">
    <source>
        <dbReference type="ARBA" id="ARBA00022917"/>
    </source>
</evidence>
<feature type="domain" description="Glutamyl/glutaminyl-tRNA synthetase class Ib catalytic" evidence="10">
    <location>
        <begin position="98"/>
        <end position="397"/>
    </location>
</feature>
<dbReference type="PANTHER" id="PTHR43097:SF5">
    <property type="entry name" value="GLUTAMATE--TRNA LIGASE"/>
    <property type="match status" value="1"/>
</dbReference>